<name>A0ABN7WRW9_GIGMA</name>
<keyword evidence="2" id="KW-1185">Reference proteome</keyword>
<dbReference type="Proteomes" id="UP000789901">
    <property type="component" value="Unassembled WGS sequence"/>
</dbReference>
<dbReference type="SUPFAM" id="SSF53098">
    <property type="entry name" value="Ribonuclease H-like"/>
    <property type="match status" value="1"/>
</dbReference>
<feature type="non-terminal residue" evidence="1">
    <location>
        <position position="1"/>
    </location>
</feature>
<accession>A0ABN7WRW9</accession>
<proteinExistence type="predicted"/>
<organism evidence="1 2">
    <name type="scientific">Gigaspora margarita</name>
    <dbReference type="NCBI Taxonomy" id="4874"/>
    <lineage>
        <taxon>Eukaryota</taxon>
        <taxon>Fungi</taxon>
        <taxon>Fungi incertae sedis</taxon>
        <taxon>Mucoromycota</taxon>
        <taxon>Glomeromycotina</taxon>
        <taxon>Glomeromycetes</taxon>
        <taxon>Diversisporales</taxon>
        <taxon>Gigasporaceae</taxon>
        <taxon>Gigaspora</taxon>
    </lineage>
</organism>
<dbReference type="InterPro" id="IPR012337">
    <property type="entry name" value="RNaseH-like_sf"/>
</dbReference>
<feature type="non-terminal residue" evidence="1">
    <location>
        <position position="355"/>
    </location>
</feature>
<gene>
    <name evidence="1" type="ORF">GMARGA_LOCUS34331</name>
</gene>
<evidence type="ECO:0000313" key="1">
    <source>
        <dbReference type="EMBL" id="CAG8839180.1"/>
    </source>
</evidence>
<protein>
    <submittedName>
        <fullName evidence="1">18661_t:CDS:1</fullName>
    </submittedName>
</protein>
<reference evidence="1 2" key="1">
    <citation type="submission" date="2021-06" db="EMBL/GenBank/DDBJ databases">
        <authorList>
            <person name="Kallberg Y."/>
            <person name="Tangrot J."/>
            <person name="Rosling A."/>
        </authorList>
    </citation>
    <scope>NUCLEOTIDE SEQUENCE [LARGE SCALE GENOMIC DNA]</scope>
    <source>
        <strain evidence="1 2">120-4 pot B 10/14</strain>
    </source>
</reference>
<evidence type="ECO:0000313" key="2">
    <source>
        <dbReference type="Proteomes" id="UP000789901"/>
    </source>
</evidence>
<sequence>GKWQYRKPTMEVHLALHCKGLVLDDIRRRWLIEVAKRALDGWTLLRGDSLYAFIITTPNRHEYLYTLADYSEEHQTENFIANKISDIIENIAGDLVKAISIKKTLKQANILIAFFQKLHLASKLLRDTISSMNIKGGSLETYSETYWILEEKPNIFTNQEVFQIVCDEDDTFYISCKRISLIFKPIKRVITLLESRTANLADCFIGIVQIAVALKRIPTSNNFYTLAIAAFNFHYQQFDISSYLLTYYFHPNYQNKGLKNRKFLDISEIAINYYKEVHHNDKEYPIEDENSDLQELAKTMFAIVPLQANCDMAQLHSFYILNVEKELKLHDFTENNQMEPILTEEETEETSMEFE</sequence>
<comment type="caution">
    <text evidence="1">The sequence shown here is derived from an EMBL/GenBank/DDBJ whole genome shotgun (WGS) entry which is preliminary data.</text>
</comment>
<dbReference type="EMBL" id="CAJVQB010059905">
    <property type="protein sequence ID" value="CAG8839180.1"/>
    <property type="molecule type" value="Genomic_DNA"/>
</dbReference>